<dbReference type="AlphaFoldDB" id="A0A540K4X0"/>
<gene>
    <name evidence="1" type="ORF">C1H46_045535</name>
</gene>
<keyword evidence="2" id="KW-1185">Reference proteome</keyword>
<reference evidence="1 2" key="1">
    <citation type="journal article" date="2019" name="G3 (Bethesda)">
        <title>Sequencing of a Wild Apple (Malus baccata) Genome Unravels the Differences Between Cultivated and Wild Apple Species Regarding Disease Resistance and Cold Tolerance.</title>
        <authorList>
            <person name="Chen X."/>
        </authorList>
    </citation>
    <scope>NUCLEOTIDE SEQUENCE [LARGE SCALE GENOMIC DNA]</scope>
    <source>
        <strain evidence="2">cv. Shandingzi</strain>
        <tissue evidence="1">Leaves</tissue>
    </source>
</reference>
<sequence>MNTLLLQSQHTLGRASIMKRQIVKSKLSPHHPVVSSQVIAIYDPSVDNKTDLRSS</sequence>
<protein>
    <submittedName>
        <fullName evidence="1">Uncharacterized protein</fullName>
    </submittedName>
</protein>
<dbReference type="Proteomes" id="UP000315295">
    <property type="component" value="Unassembled WGS sequence"/>
</dbReference>
<proteinExistence type="predicted"/>
<dbReference type="EMBL" id="VIEB01006696">
    <property type="protein sequence ID" value="TQD68932.1"/>
    <property type="molecule type" value="Genomic_DNA"/>
</dbReference>
<name>A0A540K4X0_MALBA</name>
<accession>A0A540K4X0</accession>
<comment type="caution">
    <text evidence="1">The sequence shown here is derived from an EMBL/GenBank/DDBJ whole genome shotgun (WGS) entry which is preliminary data.</text>
</comment>
<evidence type="ECO:0000313" key="1">
    <source>
        <dbReference type="EMBL" id="TQD68932.1"/>
    </source>
</evidence>
<evidence type="ECO:0000313" key="2">
    <source>
        <dbReference type="Proteomes" id="UP000315295"/>
    </source>
</evidence>
<organism evidence="1 2">
    <name type="scientific">Malus baccata</name>
    <name type="common">Siberian crab apple</name>
    <name type="synonym">Pyrus baccata</name>
    <dbReference type="NCBI Taxonomy" id="106549"/>
    <lineage>
        <taxon>Eukaryota</taxon>
        <taxon>Viridiplantae</taxon>
        <taxon>Streptophyta</taxon>
        <taxon>Embryophyta</taxon>
        <taxon>Tracheophyta</taxon>
        <taxon>Spermatophyta</taxon>
        <taxon>Magnoliopsida</taxon>
        <taxon>eudicotyledons</taxon>
        <taxon>Gunneridae</taxon>
        <taxon>Pentapetalae</taxon>
        <taxon>rosids</taxon>
        <taxon>fabids</taxon>
        <taxon>Rosales</taxon>
        <taxon>Rosaceae</taxon>
        <taxon>Amygdaloideae</taxon>
        <taxon>Maleae</taxon>
        <taxon>Malus</taxon>
    </lineage>
</organism>